<dbReference type="Gene3D" id="3.10.20.310">
    <property type="entry name" value="membrane protein fhac"/>
    <property type="match status" value="1"/>
</dbReference>
<dbReference type="GO" id="GO:0046819">
    <property type="term" value="P:protein secretion by the type V secretion system"/>
    <property type="evidence" value="ECO:0007669"/>
    <property type="project" value="TreeGrafter"/>
</dbReference>
<sequence length="516" mass="56645">MNKTLGCLWVLLLGMHAAFAQEASFDVFEYRVEGTTLLPVVVVEQAVYPHLGESKTLTDVEKAREALEKAYHGAGYLTVLVSIPQQKVDEGVVKLAVTEAPVDWLRVVESRYFSLGEIRAAAPELAEGNVPNFPQMQKELAALNRSSDRRITPVLRPGKTPGTVEVDLKVKDQLPLHGNVELNDRYSQDTTRTRLTASLRWDNLWQKQHGLGITLQTAPENTDESKVFSASYTWPLASGNYLALYGVKSDSDVAAVGTLNVVGNGVIFGARYIVPLRSRSEGFFHTATLGVDYKDFDQSVALIGSGGFNTPITYLPFTLGWDGTWLGEGRTTRFGTAFNFHLRGLVADEQEFADKRFKGRPDYSYLRGTFSHEETWPAGWGVQARGGWQIAAQPLISNEQFAIGGVDTVRGYLESAALGENGVSLSLEARTPNYAKKLAESLDELHLLAFVDGGVVTVREPVTADDRFTLAGAGLGLRLKGWRGVSAGLDWAVALKNLGDTERGDSRAHFRLGYEW</sequence>
<evidence type="ECO:0000256" key="2">
    <source>
        <dbReference type="ARBA" id="ARBA00022692"/>
    </source>
</evidence>
<gene>
    <name evidence="7" type="ORF">ABW22_10790</name>
</gene>
<dbReference type="InterPro" id="IPR051544">
    <property type="entry name" value="TPS_OM_transporter"/>
</dbReference>
<dbReference type="PANTHER" id="PTHR34597">
    <property type="entry name" value="SLR1661 PROTEIN"/>
    <property type="match status" value="1"/>
</dbReference>
<dbReference type="EMBL" id="LDUG01000026">
    <property type="protein sequence ID" value="KVW95124.1"/>
    <property type="molecule type" value="Genomic_DNA"/>
</dbReference>
<organism evidence="7 8">
    <name type="scientific">Thiobacillus denitrificans</name>
    <dbReference type="NCBI Taxonomy" id="36861"/>
    <lineage>
        <taxon>Bacteria</taxon>
        <taxon>Pseudomonadati</taxon>
        <taxon>Pseudomonadota</taxon>
        <taxon>Betaproteobacteria</taxon>
        <taxon>Nitrosomonadales</taxon>
        <taxon>Thiobacillaceae</taxon>
        <taxon>Thiobacillus</taxon>
    </lineage>
</organism>
<feature type="signal peptide" evidence="4">
    <location>
        <begin position="1"/>
        <end position="20"/>
    </location>
</feature>
<keyword evidence="4" id="KW-0732">Signal</keyword>
<name>A0A106BME7_THIDE</name>
<reference evidence="7 8" key="1">
    <citation type="journal article" date="2015" name="Appl. Environ. Microbiol.">
        <title>Aerobic and Anaerobic Thiosulfate Oxidation by a Cold-Adapted, Subglacial Chemoautotroph.</title>
        <authorList>
            <person name="Harrold Z.R."/>
            <person name="Skidmore M.L."/>
            <person name="Hamilton T.L."/>
            <person name="Desch L."/>
            <person name="Amada K."/>
            <person name="van Gelder W."/>
            <person name="Glover K."/>
            <person name="Roden E.E."/>
            <person name="Boyd E.S."/>
        </authorList>
    </citation>
    <scope>NUCLEOTIDE SEQUENCE [LARGE SCALE GENOMIC DNA]</scope>
    <source>
        <strain evidence="7 8">RG</strain>
    </source>
</reference>
<keyword evidence="3" id="KW-0998">Cell outer membrane</keyword>
<dbReference type="GO" id="GO:0098046">
    <property type="term" value="C:type V protein secretion system complex"/>
    <property type="evidence" value="ECO:0007669"/>
    <property type="project" value="TreeGrafter"/>
</dbReference>
<evidence type="ECO:0000313" key="7">
    <source>
        <dbReference type="EMBL" id="KVW95124.1"/>
    </source>
</evidence>
<evidence type="ECO:0000256" key="1">
    <source>
        <dbReference type="ARBA" id="ARBA00022452"/>
    </source>
</evidence>
<dbReference type="InterPro" id="IPR013686">
    <property type="entry name" value="Polypept-transport_assoc_ShlB"/>
</dbReference>
<dbReference type="Proteomes" id="UP000064243">
    <property type="component" value="Unassembled WGS sequence"/>
</dbReference>
<evidence type="ECO:0000259" key="6">
    <source>
        <dbReference type="Pfam" id="PF08479"/>
    </source>
</evidence>
<dbReference type="STRING" id="1123392.GCA_000376425_02715"/>
<feature type="chain" id="PRO_5007125679" evidence="4">
    <location>
        <begin position="21"/>
        <end position="516"/>
    </location>
</feature>
<dbReference type="Gene3D" id="2.40.160.50">
    <property type="entry name" value="membrane protein fhac: a member of the omp85/tpsb transporter family"/>
    <property type="match status" value="1"/>
</dbReference>
<dbReference type="Pfam" id="PF03865">
    <property type="entry name" value="ShlB"/>
    <property type="match status" value="1"/>
</dbReference>
<dbReference type="PANTHER" id="PTHR34597:SF6">
    <property type="entry name" value="BLR6126 PROTEIN"/>
    <property type="match status" value="1"/>
</dbReference>
<keyword evidence="2" id="KW-0812">Transmembrane</keyword>
<protein>
    <submittedName>
        <fullName evidence="7">Hemin transporter</fullName>
    </submittedName>
</protein>
<dbReference type="Pfam" id="PF08479">
    <property type="entry name" value="POTRA_2"/>
    <property type="match status" value="1"/>
</dbReference>
<dbReference type="AlphaFoldDB" id="A0A106BME7"/>
<keyword evidence="8" id="KW-1185">Reference proteome</keyword>
<evidence type="ECO:0000313" key="8">
    <source>
        <dbReference type="Proteomes" id="UP000064243"/>
    </source>
</evidence>
<comment type="caution">
    <text evidence="7">The sequence shown here is derived from an EMBL/GenBank/DDBJ whole genome shotgun (WGS) entry which is preliminary data.</text>
</comment>
<keyword evidence="1" id="KW-0472">Membrane</keyword>
<feature type="domain" description="Haemolysin activator HlyB C-terminal" evidence="5">
    <location>
        <begin position="359"/>
        <end position="479"/>
    </location>
</feature>
<evidence type="ECO:0000256" key="3">
    <source>
        <dbReference type="ARBA" id="ARBA00023237"/>
    </source>
</evidence>
<feature type="domain" description="Polypeptide-transport-associated ShlB-type" evidence="6">
    <location>
        <begin position="25"/>
        <end position="99"/>
    </location>
</feature>
<evidence type="ECO:0000256" key="4">
    <source>
        <dbReference type="SAM" id="SignalP"/>
    </source>
</evidence>
<dbReference type="GO" id="GO:0008320">
    <property type="term" value="F:protein transmembrane transporter activity"/>
    <property type="evidence" value="ECO:0007669"/>
    <property type="project" value="TreeGrafter"/>
</dbReference>
<keyword evidence="1" id="KW-1134">Transmembrane beta strand</keyword>
<accession>A0A106BME7</accession>
<evidence type="ECO:0000259" key="5">
    <source>
        <dbReference type="Pfam" id="PF03865"/>
    </source>
</evidence>
<dbReference type="OrthoDB" id="5664954at2"/>
<proteinExistence type="predicted"/>
<dbReference type="InterPro" id="IPR005565">
    <property type="entry name" value="Hemolysn_activator_HlyB_C"/>
</dbReference>
<dbReference type="PATRIC" id="fig|36861.3.peg.1826"/>